<dbReference type="RefSeq" id="WP_073338952.1">
    <property type="nucleotide sequence ID" value="NZ_FQXM01000015.1"/>
</dbReference>
<feature type="domain" description="HAMP" evidence="6">
    <location>
        <begin position="237"/>
        <end position="289"/>
    </location>
</feature>
<keyword evidence="8" id="KW-1185">Reference proteome</keyword>
<dbReference type="Pfam" id="PF00672">
    <property type="entry name" value="HAMP"/>
    <property type="match status" value="1"/>
</dbReference>
<evidence type="ECO:0000313" key="7">
    <source>
        <dbReference type="EMBL" id="SHH83050.1"/>
    </source>
</evidence>
<dbReference type="Gene3D" id="6.10.340.10">
    <property type="match status" value="1"/>
</dbReference>
<evidence type="ECO:0000313" key="8">
    <source>
        <dbReference type="Proteomes" id="UP000184447"/>
    </source>
</evidence>
<dbReference type="PANTHER" id="PTHR43531">
    <property type="entry name" value="PROTEIN ICFG"/>
    <property type="match status" value="1"/>
</dbReference>
<feature type="domain" description="Methyl-accepting transducer" evidence="5">
    <location>
        <begin position="294"/>
        <end position="523"/>
    </location>
</feature>
<comment type="similarity">
    <text evidence="2">Belongs to the methyl-accepting chemotaxis (MCP) protein family.</text>
</comment>
<dbReference type="InterPro" id="IPR003660">
    <property type="entry name" value="HAMP_dom"/>
</dbReference>
<dbReference type="Pfam" id="PF12729">
    <property type="entry name" value="4HB_MCP_1"/>
    <property type="match status" value="1"/>
</dbReference>
<dbReference type="PRINTS" id="PR00260">
    <property type="entry name" value="CHEMTRNSDUCR"/>
</dbReference>
<dbReference type="Gene3D" id="1.10.287.950">
    <property type="entry name" value="Methyl-accepting chemotaxis protein"/>
    <property type="match status" value="1"/>
</dbReference>
<keyword evidence="4" id="KW-1133">Transmembrane helix</keyword>
<evidence type="ECO:0000259" key="6">
    <source>
        <dbReference type="PROSITE" id="PS50885"/>
    </source>
</evidence>
<dbReference type="SMART" id="SM00283">
    <property type="entry name" value="MA"/>
    <property type="match status" value="1"/>
</dbReference>
<keyword evidence="4" id="KW-0812">Transmembrane</keyword>
<dbReference type="OrthoDB" id="9814363at2"/>
<keyword evidence="4" id="KW-0472">Membrane</keyword>
<dbReference type="EMBL" id="FQXM01000015">
    <property type="protein sequence ID" value="SHH83050.1"/>
    <property type="molecule type" value="Genomic_DNA"/>
</dbReference>
<dbReference type="InterPro" id="IPR004089">
    <property type="entry name" value="MCPsignal_dom"/>
</dbReference>
<dbReference type="GO" id="GO:0004888">
    <property type="term" value="F:transmembrane signaling receptor activity"/>
    <property type="evidence" value="ECO:0007669"/>
    <property type="project" value="InterPro"/>
</dbReference>
<protein>
    <submittedName>
        <fullName evidence="7">Methyl-accepting chemotaxis protein</fullName>
    </submittedName>
</protein>
<feature type="transmembrane region" description="Helical" evidence="4">
    <location>
        <begin position="37"/>
        <end position="57"/>
    </location>
</feature>
<name>A0A1M5W6F2_9CLOT</name>
<dbReference type="PROSITE" id="PS50885">
    <property type="entry name" value="HAMP"/>
    <property type="match status" value="1"/>
</dbReference>
<dbReference type="SMART" id="SM00304">
    <property type="entry name" value="HAMP"/>
    <property type="match status" value="1"/>
</dbReference>
<dbReference type="GO" id="GO:0007165">
    <property type="term" value="P:signal transduction"/>
    <property type="evidence" value="ECO:0007669"/>
    <property type="project" value="UniProtKB-KW"/>
</dbReference>
<feature type="transmembrane region" description="Helical" evidence="4">
    <location>
        <begin position="214"/>
        <end position="235"/>
    </location>
</feature>
<evidence type="ECO:0000256" key="1">
    <source>
        <dbReference type="ARBA" id="ARBA00022500"/>
    </source>
</evidence>
<accession>A0A1M5W6F2</accession>
<reference evidence="7 8" key="1">
    <citation type="submission" date="2016-11" db="EMBL/GenBank/DDBJ databases">
        <authorList>
            <person name="Jaros S."/>
            <person name="Januszkiewicz K."/>
            <person name="Wedrychowicz H."/>
        </authorList>
    </citation>
    <scope>NUCLEOTIDE SEQUENCE [LARGE SCALE GENOMIC DNA]</scope>
    <source>
        <strain evidence="7 8">DSM 8605</strain>
    </source>
</reference>
<dbReference type="InterPro" id="IPR004090">
    <property type="entry name" value="Chemotax_Me-accpt_rcpt"/>
</dbReference>
<dbReference type="InterPro" id="IPR051310">
    <property type="entry name" value="MCP_chemotaxis"/>
</dbReference>
<dbReference type="PANTHER" id="PTHR43531:SF11">
    <property type="entry name" value="METHYL-ACCEPTING CHEMOTAXIS PROTEIN 3"/>
    <property type="match status" value="1"/>
</dbReference>
<keyword evidence="3" id="KW-0807">Transducer</keyword>
<evidence type="ECO:0000256" key="2">
    <source>
        <dbReference type="ARBA" id="ARBA00029447"/>
    </source>
</evidence>
<keyword evidence="1" id="KW-0145">Chemotaxis</keyword>
<organism evidence="7 8">
    <name type="scientific">Clostridium grantii DSM 8605</name>
    <dbReference type="NCBI Taxonomy" id="1121316"/>
    <lineage>
        <taxon>Bacteria</taxon>
        <taxon>Bacillati</taxon>
        <taxon>Bacillota</taxon>
        <taxon>Clostridia</taxon>
        <taxon>Eubacteriales</taxon>
        <taxon>Clostridiaceae</taxon>
        <taxon>Clostridium</taxon>
    </lineage>
</organism>
<sequence length="544" mass="59940">MNFFINKHQIKRFINFKGFSSFKTVKNFKNLKISTKLLIAFVLVSIITCGVGAVGIINMKEIDKNNIDLYNKTTIPMQQAAIMSKLFQRINVSTRDLVFENTDSYIKGKYSEILKIQELMDKEALIFEQSIETSGDQELYNKYLDSKVAFLAVLEELYALCLQNDDVRAYDLLRGRMSNVSLTEQTAIENLLINKVAESKMKVTLNTSITNKSVFTMIFLIFIGMAIAIILGIYISKIISKPIKNLLDSANLIAEGNLAISLDINSKDEIGNLATSFTNMTFNMNNALYNISSSSQKLALVSNEMAVSSISLSEGATQQASAIEELAATIEFVSSQTHENALNAQKAKDISIQAKNYAFESNQHMSELLESMNNIQNFSQTISKIIKVIDNLAFQTNILAINASIESARVGKQGKGFSVIADEIRSLSVHSANASKETSTILNNSIALIQKGTIIADLTAQSLNNIVEKSTNASNIVENIAFACDEQSVSLHEVKASISQISMVVHCTSSTSDQTATTSKILSNEAGMLKSQINNFKLKNTFEV</sequence>
<gene>
    <name evidence="7" type="ORF">SAMN02745207_02704</name>
</gene>
<dbReference type="CDD" id="cd06225">
    <property type="entry name" value="HAMP"/>
    <property type="match status" value="1"/>
</dbReference>
<dbReference type="Proteomes" id="UP000184447">
    <property type="component" value="Unassembled WGS sequence"/>
</dbReference>
<dbReference type="GO" id="GO:0006935">
    <property type="term" value="P:chemotaxis"/>
    <property type="evidence" value="ECO:0007669"/>
    <property type="project" value="UniProtKB-KW"/>
</dbReference>
<dbReference type="STRING" id="1121316.SAMN02745207_02704"/>
<dbReference type="InterPro" id="IPR024478">
    <property type="entry name" value="HlyB_4HB_MCP"/>
</dbReference>
<dbReference type="GO" id="GO:0005886">
    <property type="term" value="C:plasma membrane"/>
    <property type="evidence" value="ECO:0007669"/>
    <property type="project" value="TreeGrafter"/>
</dbReference>
<evidence type="ECO:0000256" key="4">
    <source>
        <dbReference type="SAM" id="Phobius"/>
    </source>
</evidence>
<proteinExistence type="inferred from homology"/>
<dbReference type="AlphaFoldDB" id="A0A1M5W6F2"/>
<dbReference type="SUPFAM" id="SSF58104">
    <property type="entry name" value="Methyl-accepting chemotaxis protein (MCP) signaling domain"/>
    <property type="match status" value="1"/>
</dbReference>
<evidence type="ECO:0000259" key="5">
    <source>
        <dbReference type="PROSITE" id="PS50111"/>
    </source>
</evidence>
<dbReference type="PROSITE" id="PS50111">
    <property type="entry name" value="CHEMOTAXIS_TRANSDUC_2"/>
    <property type="match status" value="1"/>
</dbReference>
<evidence type="ECO:0000256" key="3">
    <source>
        <dbReference type="PROSITE-ProRule" id="PRU00284"/>
    </source>
</evidence>
<dbReference type="Pfam" id="PF00015">
    <property type="entry name" value="MCPsignal"/>
    <property type="match status" value="1"/>
</dbReference>